<keyword evidence="6 10" id="KW-1278">Translocase</keyword>
<evidence type="ECO:0000256" key="7">
    <source>
        <dbReference type="ARBA" id="ARBA00022989"/>
    </source>
</evidence>
<evidence type="ECO:0000256" key="1">
    <source>
        <dbReference type="ARBA" id="ARBA00002536"/>
    </source>
</evidence>
<dbReference type="Proteomes" id="UP000243528">
    <property type="component" value="Unassembled WGS sequence"/>
</dbReference>
<evidence type="ECO:0000256" key="6">
    <source>
        <dbReference type="ARBA" id="ARBA00022967"/>
    </source>
</evidence>
<dbReference type="OrthoDB" id="5244617at2"/>
<dbReference type="GO" id="GO:0005886">
    <property type="term" value="C:plasma membrane"/>
    <property type="evidence" value="ECO:0007669"/>
    <property type="project" value="UniProtKB-SubCell"/>
</dbReference>
<comment type="caution">
    <text evidence="12">The sequence shown here is derived from an EMBL/GenBank/DDBJ whole genome shotgun (WGS) entry which is preliminary data.</text>
</comment>
<evidence type="ECO:0000256" key="3">
    <source>
        <dbReference type="ARBA" id="ARBA00006870"/>
    </source>
</evidence>
<evidence type="ECO:0000256" key="2">
    <source>
        <dbReference type="ARBA" id="ARBA00004651"/>
    </source>
</evidence>
<evidence type="ECO:0000256" key="11">
    <source>
        <dbReference type="SAM" id="Phobius"/>
    </source>
</evidence>
<keyword evidence="4 10" id="KW-1003">Cell membrane</keyword>
<feature type="transmembrane region" description="Helical" evidence="11">
    <location>
        <begin position="91"/>
        <end position="122"/>
    </location>
</feature>
<keyword evidence="5 11" id="KW-0812">Transmembrane</keyword>
<dbReference type="EC" id="7.1.1.9" evidence="10"/>
<evidence type="ECO:0000313" key="13">
    <source>
        <dbReference type="Proteomes" id="UP000243528"/>
    </source>
</evidence>
<comment type="catalytic activity">
    <reaction evidence="9 10">
        <text>4 Fe(II)-[cytochrome c] + O2 + 8 H(+)(in) = 4 Fe(III)-[cytochrome c] + 2 H2O + 4 H(+)(out)</text>
        <dbReference type="Rhea" id="RHEA:11436"/>
        <dbReference type="Rhea" id="RHEA-COMP:10350"/>
        <dbReference type="Rhea" id="RHEA-COMP:14399"/>
        <dbReference type="ChEBI" id="CHEBI:15377"/>
        <dbReference type="ChEBI" id="CHEBI:15378"/>
        <dbReference type="ChEBI" id="CHEBI:15379"/>
        <dbReference type="ChEBI" id="CHEBI:29033"/>
        <dbReference type="ChEBI" id="CHEBI:29034"/>
        <dbReference type="EC" id="7.1.1.9"/>
    </reaction>
</comment>
<comment type="subcellular location">
    <subcellularLocation>
        <location evidence="2">Cell membrane</location>
        <topology evidence="2">Multi-pass membrane protein</topology>
    </subcellularLocation>
</comment>
<name>A0A2P8DR74_9ACTN</name>
<reference evidence="12 13" key="1">
    <citation type="submission" date="2018-03" db="EMBL/GenBank/DDBJ databases">
        <title>Genomic Encyclopedia of Archaeal and Bacterial Type Strains, Phase II (KMG-II): from individual species to whole genera.</title>
        <authorList>
            <person name="Goeker M."/>
        </authorList>
    </citation>
    <scope>NUCLEOTIDE SEQUENCE [LARGE SCALE GENOMIC DNA]</scope>
    <source>
        <strain evidence="12 13">DSM 45211</strain>
    </source>
</reference>
<evidence type="ECO:0000256" key="8">
    <source>
        <dbReference type="ARBA" id="ARBA00023136"/>
    </source>
</evidence>
<keyword evidence="7 11" id="KW-1133">Transmembrane helix</keyword>
<feature type="transmembrane region" description="Helical" evidence="11">
    <location>
        <begin position="7"/>
        <end position="25"/>
    </location>
</feature>
<protein>
    <recommendedName>
        <fullName evidence="10">Cytochrome c oxidase polypeptide 4</fullName>
        <ecNumber evidence="10">7.1.1.9</ecNumber>
    </recommendedName>
    <alternativeName>
        <fullName evidence="10">Cytochrome aa3 subunit 4</fullName>
    </alternativeName>
    <alternativeName>
        <fullName evidence="10">Cytochrome c oxidase polypeptide IV</fullName>
    </alternativeName>
</protein>
<dbReference type="GO" id="GO:0004129">
    <property type="term" value="F:cytochrome-c oxidase activity"/>
    <property type="evidence" value="ECO:0007669"/>
    <property type="project" value="UniProtKB-EC"/>
</dbReference>
<organism evidence="12 13">
    <name type="scientific">Haloactinopolyspora alba</name>
    <dbReference type="NCBI Taxonomy" id="648780"/>
    <lineage>
        <taxon>Bacteria</taxon>
        <taxon>Bacillati</taxon>
        <taxon>Actinomycetota</taxon>
        <taxon>Actinomycetes</taxon>
        <taxon>Jiangellales</taxon>
        <taxon>Jiangellaceae</taxon>
        <taxon>Haloactinopolyspora</taxon>
    </lineage>
</organism>
<keyword evidence="8 10" id="KW-0472">Membrane</keyword>
<dbReference type="AlphaFoldDB" id="A0A2P8DR74"/>
<evidence type="ECO:0000256" key="10">
    <source>
        <dbReference type="PIRNR" id="PIRNR017385"/>
    </source>
</evidence>
<dbReference type="Pfam" id="PF12270">
    <property type="entry name" value="Cyt_c_ox_IV"/>
    <property type="match status" value="1"/>
</dbReference>
<feature type="transmembrane region" description="Helical" evidence="11">
    <location>
        <begin position="31"/>
        <end position="51"/>
    </location>
</feature>
<keyword evidence="13" id="KW-1185">Reference proteome</keyword>
<dbReference type="PIRSF" id="PIRSF017385">
    <property type="entry name" value="CtaF"/>
    <property type="match status" value="1"/>
</dbReference>
<comment type="similarity">
    <text evidence="3 10">Belongs to the cytochrome c oxidase bacterial subunit CtaF family.</text>
</comment>
<evidence type="ECO:0000313" key="12">
    <source>
        <dbReference type="EMBL" id="PSK99718.1"/>
    </source>
</evidence>
<dbReference type="EMBL" id="PYGE01000017">
    <property type="protein sequence ID" value="PSK99718.1"/>
    <property type="molecule type" value="Genomic_DNA"/>
</dbReference>
<dbReference type="GO" id="GO:0022900">
    <property type="term" value="P:electron transport chain"/>
    <property type="evidence" value="ECO:0007669"/>
    <property type="project" value="InterPro"/>
</dbReference>
<proteinExistence type="inferred from homology"/>
<sequence>MRIEGMIFVIVAIFFAVITPIYWFMSEDPTGTTALVLTFGLGGMIAFYFMLLSRRIEPRPEDRHDGEVEELAGEYGFFSPHSWWPLAGASAAAVVFLGLVFAWFIFIIGVALAAMAVVGWVFEYYRGEYAH</sequence>
<evidence type="ECO:0000256" key="4">
    <source>
        <dbReference type="ARBA" id="ARBA00022475"/>
    </source>
</evidence>
<evidence type="ECO:0000256" key="5">
    <source>
        <dbReference type="ARBA" id="ARBA00022692"/>
    </source>
</evidence>
<evidence type="ECO:0000256" key="9">
    <source>
        <dbReference type="ARBA" id="ARBA00047816"/>
    </source>
</evidence>
<comment type="function">
    <text evidence="1 10">Part of cytochrome c oxidase, its function is unknown.</text>
</comment>
<gene>
    <name evidence="12" type="ORF">CLV30_11721</name>
</gene>
<accession>A0A2P8DR74</accession>
<comment type="subunit">
    <text evidence="10">Associates with subunits I, II and III to form cytochrome c oxidase.</text>
</comment>
<dbReference type="InterPro" id="IPR021050">
    <property type="entry name" value="Cyt_c_oxidase_su4_actinobac"/>
</dbReference>